<feature type="transmembrane region" description="Helical" evidence="1">
    <location>
        <begin position="138"/>
        <end position="162"/>
    </location>
</feature>
<evidence type="ECO:0000256" key="1">
    <source>
        <dbReference type="SAM" id="Phobius"/>
    </source>
</evidence>
<evidence type="ECO:0000313" key="2">
    <source>
        <dbReference type="EMBL" id="HED30485.1"/>
    </source>
</evidence>
<organism evidence="2">
    <name type="scientific">Prosthecochloris aestuarii</name>
    <dbReference type="NCBI Taxonomy" id="1102"/>
    <lineage>
        <taxon>Bacteria</taxon>
        <taxon>Pseudomonadati</taxon>
        <taxon>Chlorobiota</taxon>
        <taxon>Chlorobiia</taxon>
        <taxon>Chlorobiales</taxon>
        <taxon>Chlorobiaceae</taxon>
        <taxon>Prosthecochloris</taxon>
    </lineage>
</organism>
<gene>
    <name evidence="2" type="ORF">ENN50_02090</name>
</gene>
<reference evidence="2" key="1">
    <citation type="journal article" date="2020" name="mSystems">
        <title>Genome- and Community-Level Interaction Insights into Carbon Utilization and Element Cycling Functions of Hydrothermarchaeota in Hydrothermal Sediment.</title>
        <authorList>
            <person name="Zhou Z."/>
            <person name="Liu Y."/>
            <person name="Xu W."/>
            <person name="Pan J."/>
            <person name="Luo Z.H."/>
            <person name="Li M."/>
        </authorList>
    </citation>
    <scope>NUCLEOTIDE SEQUENCE [LARGE SCALE GENOMIC DNA]</scope>
    <source>
        <strain evidence="2">SpSt-1181</strain>
    </source>
</reference>
<comment type="caution">
    <text evidence="2">The sequence shown here is derived from an EMBL/GenBank/DDBJ whole genome shotgun (WGS) entry which is preliminary data.</text>
</comment>
<feature type="transmembrane region" description="Helical" evidence="1">
    <location>
        <begin position="67"/>
        <end position="90"/>
    </location>
</feature>
<dbReference type="AlphaFoldDB" id="A0A831SSD9"/>
<name>A0A831SSD9_PROAE</name>
<proteinExistence type="predicted"/>
<keyword evidence="1" id="KW-1133">Transmembrane helix</keyword>
<keyword evidence="1" id="KW-0812">Transmembrane</keyword>
<sequence length="175" mass="19277">MKQQLMDQDPEKVRALALGALLIVVTTTVPYLTLINALFFAGIFLSGAIASYYYIVTCQAKLSFSEAFLFSFLSGVVGSILSVVISYVLLTTFQYRPGIEGLLLLIDWMEQMAPEQPELSLQLKEILEAPVELTIVDFLLSVVVTVFLYSPVSGLGGVFSVWRLKRQARRGEGGS</sequence>
<protein>
    <submittedName>
        <fullName evidence="2">DUF4199 domain-containing protein</fullName>
    </submittedName>
</protein>
<dbReference type="EMBL" id="DSBW01000050">
    <property type="protein sequence ID" value="HED30485.1"/>
    <property type="molecule type" value="Genomic_DNA"/>
</dbReference>
<feature type="transmembrane region" description="Helical" evidence="1">
    <location>
        <begin position="12"/>
        <end position="31"/>
    </location>
</feature>
<keyword evidence="1" id="KW-0472">Membrane</keyword>
<dbReference type="Proteomes" id="UP000886335">
    <property type="component" value="Unassembled WGS sequence"/>
</dbReference>
<feature type="transmembrane region" description="Helical" evidence="1">
    <location>
        <begin position="37"/>
        <end position="55"/>
    </location>
</feature>
<accession>A0A831SSD9</accession>